<feature type="compositionally biased region" description="Low complexity" evidence="1">
    <location>
        <begin position="59"/>
        <end position="71"/>
    </location>
</feature>
<evidence type="ECO:0000313" key="3">
    <source>
        <dbReference type="Proteomes" id="UP000824120"/>
    </source>
</evidence>
<dbReference type="AlphaFoldDB" id="A0A9J5ZX41"/>
<dbReference type="Proteomes" id="UP000824120">
    <property type="component" value="Chromosome 3"/>
</dbReference>
<name>A0A9J5ZX41_SOLCO</name>
<organism evidence="2 3">
    <name type="scientific">Solanum commersonii</name>
    <name type="common">Commerson's wild potato</name>
    <name type="synonym">Commerson's nightshade</name>
    <dbReference type="NCBI Taxonomy" id="4109"/>
    <lineage>
        <taxon>Eukaryota</taxon>
        <taxon>Viridiplantae</taxon>
        <taxon>Streptophyta</taxon>
        <taxon>Embryophyta</taxon>
        <taxon>Tracheophyta</taxon>
        <taxon>Spermatophyta</taxon>
        <taxon>Magnoliopsida</taxon>
        <taxon>eudicotyledons</taxon>
        <taxon>Gunneridae</taxon>
        <taxon>Pentapetalae</taxon>
        <taxon>asterids</taxon>
        <taxon>lamiids</taxon>
        <taxon>Solanales</taxon>
        <taxon>Solanaceae</taxon>
        <taxon>Solanoideae</taxon>
        <taxon>Solaneae</taxon>
        <taxon>Solanum</taxon>
    </lineage>
</organism>
<evidence type="ECO:0000313" key="2">
    <source>
        <dbReference type="EMBL" id="KAG5616447.1"/>
    </source>
</evidence>
<comment type="caution">
    <text evidence="2">The sequence shown here is derived from an EMBL/GenBank/DDBJ whole genome shotgun (WGS) entry which is preliminary data.</text>
</comment>
<dbReference type="EMBL" id="JACXVP010000003">
    <property type="protein sequence ID" value="KAG5616447.1"/>
    <property type="molecule type" value="Genomic_DNA"/>
</dbReference>
<feature type="region of interest" description="Disordered" evidence="1">
    <location>
        <begin position="46"/>
        <end position="71"/>
    </location>
</feature>
<accession>A0A9J5ZX41</accession>
<keyword evidence="3" id="KW-1185">Reference proteome</keyword>
<sequence length="71" mass="8419">MMDDLMYYNIEYWCKIYFNTGVKCDFVDNNIKLKWKGKSVISIRKLQEMSEQQRKKSKGSSSNSPSQSREP</sequence>
<gene>
    <name evidence="2" type="ORF">H5410_016271</name>
</gene>
<proteinExistence type="predicted"/>
<evidence type="ECO:0000256" key="1">
    <source>
        <dbReference type="SAM" id="MobiDB-lite"/>
    </source>
</evidence>
<reference evidence="2 3" key="1">
    <citation type="submission" date="2020-09" db="EMBL/GenBank/DDBJ databases">
        <title>De no assembly of potato wild relative species, Solanum commersonii.</title>
        <authorList>
            <person name="Cho K."/>
        </authorList>
    </citation>
    <scope>NUCLEOTIDE SEQUENCE [LARGE SCALE GENOMIC DNA]</scope>
    <source>
        <strain evidence="2">LZ3.2</strain>
        <tissue evidence="2">Leaf</tissue>
    </source>
</reference>
<protein>
    <submittedName>
        <fullName evidence="2">Uncharacterized protein</fullName>
    </submittedName>
</protein>